<dbReference type="GO" id="GO:0004252">
    <property type="term" value="F:serine-type endopeptidase activity"/>
    <property type="evidence" value="ECO:0007669"/>
    <property type="project" value="UniProtKB-UniRule"/>
</dbReference>
<evidence type="ECO:0000256" key="3">
    <source>
        <dbReference type="ARBA" id="ARBA00022801"/>
    </source>
</evidence>
<accession>A0A3M7LXN3</accession>
<dbReference type="PANTHER" id="PTHR43806">
    <property type="entry name" value="PEPTIDASE S8"/>
    <property type="match status" value="1"/>
</dbReference>
<dbReference type="PANTHER" id="PTHR43806:SF11">
    <property type="entry name" value="CEREVISIN-RELATED"/>
    <property type="match status" value="1"/>
</dbReference>
<comment type="similarity">
    <text evidence="1 5 6">Belongs to the peptidase S8 family.</text>
</comment>
<dbReference type="InterPro" id="IPR023827">
    <property type="entry name" value="Peptidase_S8_Asp-AS"/>
</dbReference>
<keyword evidence="4 5" id="KW-0720">Serine protease</keyword>
<dbReference type="InterPro" id="IPR036852">
    <property type="entry name" value="Peptidase_S8/S53_dom_sf"/>
</dbReference>
<evidence type="ECO:0000256" key="1">
    <source>
        <dbReference type="ARBA" id="ARBA00011073"/>
    </source>
</evidence>
<name>A0A3M7LXN3_9PLEO</name>
<keyword evidence="10" id="KW-1185">Reference proteome</keyword>
<dbReference type="PRINTS" id="PR00723">
    <property type="entry name" value="SUBTILISIN"/>
</dbReference>
<dbReference type="CDD" id="cd04077">
    <property type="entry name" value="Peptidases_S8_PCSK9_ProteinaseK_like"/>
    <property type="match status" value="1"/>
</dbReference>
<dbReference type="GO" id="GO:0006508">
    <property type="term" value="P:proteolysis"/>
    <property type="evidence" value="ECO:0007669"/>
    <property type="project" value="UniProtKB-KW"/>
</dbReference>
<keyword evidence="2 5" id="KW-0645">Protease</keyword>
<feature type="active site" description="Charge relay system" evidence="5">
    <location>
        <position position="165"/>
    </location>
</feature>
<evidence type="ECO:0000256" key="4">
    <source>
        <dbReference type="ARBA" id="ARBA00022825"/>
    </source>
</evidence>
<feature type="active site" description="Charge relay system" evidence="5">
    <location>
        <position position="360"/>
    </location>
</feature>
<evidence type="ECO:0000256" key="2">
    <source>
        <dbReference type="ARBA" id="ARBA00022670"/>
    </source>
</evidence>
<dbReference type="AlphaFoldDB" id="A0A3M7LXN3"/>
<dbReference type="InterPro" id="IPR023828">
    <property type="entry name" value="Peptidase_S8_Ser-AS"/>
</dbReference>
<dbReference type="InterPro" id="IPR034193">
    <property type="entry name" value="PCSK9_ProteinaseK-like"/>
</dbReference>
<evidence type="ECO:0000256" key="7">
    <source>
        <dbReference type="SAM" id="SignalP"/>
    </source>
</evidence>
<evidence type="ECO:0000259" key="8">
    <source>
        <dbReference type="Pfam" id="PF00082"/>
    </source>
</evidence>
<dbReference type="Pfam" id="PF00082">
    <property type="entry name" value="Peptidase_S8"/>
    <property type="match status" value="1"/>
</dbReference>
<evidence type="ECO:0000256" key="6">
    <source>
        <dbReference type="RuleBase" id="RU003355"/>
    </source>
</evidence>
<dbReference type="EMBL" id="KE747809">
    <property type="protein sequence ID" value="RMZ66971.1"/>
    <property type="molecule type" value="Genomic_DNA"/>
</dbReference>
<feature type="active site" description="Charge relay system" evidence="5">
    <location>
        <position position="195"/>
    </location>
</feature>
<feature type="domain" description="Peptidase S8/S53" evidence="8">
    <location>
        <begin position="156"/>
        <end position="399"/>
    </location>
</feature>
<dbReference type="OrthoDB" id="206201at2759"/>
<proteinExistence type="inferred from homology"/>
<evidence type="ECO:0000313" key="10">
    <source>
        <dbReference type="Proteomes" id="UP000265663"/>
    </source>
</evidence>
<evidence type="ECO:0000256" key="5">
    <source>
        <dbReference type="PROSITE-ProRule" id="PRU01240"/>
    </source>
</evidence>
<feature type="chain" id="PRO_5018329857" evidence="7">
    <location>
        <begin position="21"/>
        <end position="470"/>
    </location>
</feature>
<keyword evidence="3 5" id="KW-0378">Hydrolase</keyword>
<keyword evidence="7" id="KW-0732">Signal</keyword>
<dbReference type="PROSITE" id="PS51892">
    <property type="entry name" value="SUBTILASE"/>
    <property type="match status" value="1"/>
</dbReference>
<dbReference type="InterPro" id="IPR000209">
    <property type="entry name" value="Peptidase_S8/S53_dom"/>
</dbReference>
<protein>
    <submittedName>
        <fullName evidence="9">Peptidase s8 s53 subtilisin kexin sedolisin</fullName>
    </submittedName>
</protein>
<dbReference type="Proteomes" id="UP000265663">
    <property type="component" value="Unassembled WGS sequence"/>
</dbReference>
<dbReference type="InterPro" id="IPR050131">
    <property type="entry name" value="Peptidase_S8_subtilisin-like"/>
</dbReference>
<dbReference type="FunFam" id="3.40.50.200:FF:000007">
    <property type="entry name" value="Subtilisin-like serine protease"/>
    <property type="match status" value="1"/>
</dbReference>
<gene>
    <name evidence="9" type="ORF">GMOD_00002363</name>
</gene>
<dbReference type="InterPro" id="IPR015500">
    <property type="entry name" value="Peptidase_S8_subtilisin-rel"/>
</dbReference>
<dbReference type="Gene3D" id="3.40.50.200">
    <property type="entry name" value="Peptidase S8/S53 domain"/>
    <property type="match status" value="1"/>
</dbReference>
<sequence>MRSTFSVAAGLLGLCSSVLAATSNDGFISKFSLSANHSAELKEYIVTFWRNETIPRPIDDYLDALDLKKTNDIKVFESSPGVNPHVLIVKMCDEHAKIFQGLTEVNVVEEKAIVKSFATQQQGAPWGLQRLSNAAGASGSPKTEDFTYTFDDKSLGAGVDIYVVDTGVRTTHAVFTGRASQGFTATGSFTDGDGHGTHTAGTAAGAKFGVAQGANVIEVKVLGDDGSGASSDTIKGMDWVITNHNKRKTQPGFVGSIMSMSWGLQGTAASVDEVIAGASEAGIHVSVAAGNDGADACGSTPAHLGGTNSAVVTVGSVNIDNKVSSFSNIGKCVDVYAPGEQILSSWNTGDAVINFLSGTSMACPHTTGVMAYLMTQDVAGLGQNPKALKAKLLATARQGAVSGNMGGSANLLLSNGVDGAIAKRLVKNYVVPDHSGLNGSPAARAASVMASKVTIDKRFTFHSRESKLRF</sequence>
<evidence type="ECO:0000313" key="9">
    <source>
        <dbReference type="EMBL" id="RMZ66971.1"/>
    </source>
</evidence>
<organism evidence="9 10">
    <name type="scientific">Pyrenophora seminiperda CCB06</name>
    <dbReference type="NCBI Taxonomy" id="1302712"/>
    <lineage>
        <taxon>Eukaryota</taxon>
        <taxon>Fungi</taxon>
        <taxon>Dikarya</taxon>
        <taxon>Ascomycota</taxon>
        <taxon>Pezizomycotina</taxon>
        <taxon>Dothideomycetes</taxon>
        <taxon>Pleosporomycetidae</taxon>
        <taxon>Pleosporales</taxon>
        <taxon>Pleosporineae</taxon>
        <taxon>Pleosporaceae</taxon>
        <taxon>Pyrenophora</taxon>
    </lineage>
</organism>
<dbReference type="PROSITE" id="PS00138">
    <property type="entry name" value="SUBTILASE_SER"/>
    <property type="match status" value="1"/>
</dbReference>
<dbReference type="SUPFAM" id="SSF52743">
    <property type="entry name" value="Subtilisin-like"/>
    <property type="match status" value="1"/>
</dbReference>
<feature type="signal peptide" evidence="7">
    <location>
        <begin position="1"/>
        <end position="20"/>
    </location>
</feature>
<dbReference type="PROSITE" id="PS00136">
    <property type="entry name" value="SUBTILASE_ASP"/>
    <property type="match status" value="1"/>
</dbReference>
<reference evidence="9 10" key="1">
    <citation type="journal article" date="2014" name="PLoS ONE">
        <title>De novo Genome Assembly of the Fungal Plant Pathogen Pyrenophora semeniperda.</title>
        <authorList>
            <person name="Soliai M.M."/>
            <person name="Meyer S.E."/>
            <person name="Udall J.A."/>
            <person name="Elzinga D.E."/>
            <person name="Hermansen R.A."/>
            <person name="Bodily P.M."/>
            <person name="Hart A.A."/>
            <person name="Coleman C.E."/>
        </authorList>
    </citation>
    <scope>NUCLEOTIDE SEQUENCE [LARGE SCALE GENOMIC DNA]</scope>
    <source>
        <strain evidence="9 10">CCB06</strain>
        <tissue evidence="9">Mycelium</tissue>
    </source>
</reference>